<comment type="caution">
    <text evidence="1">The sequence shown here is derived from an EMBL/GenBank/DDBJ whole genome shotgun (WGS) entry which is preliminary data.</text>
</comment>
<sequence length="216" mass="25419">MEHKINNKFIQALMNSKVQMEVEPIENQILYVKPDDDYDFHTYRLLLLINVCGLVVESVSTTPLLYGRSKFAFYDFLIRYPFYLEKVINNSKKKKLSDKLNLNDYEKVDAFSPMINYLRGPWDPRYDSIFNYMVSKNLIQIKYTKITPSGDKQFCIILTDLGMEISNEVHEIEGKWVHRMEIINEIFPKKSTNARIDKYIAEFFPELILGGGNDVY</sequence>
<gene>
    <name evidence="1" type="ORF">EDM56_28465</name>
</gene>
<dbReference type="AlphaFoldDB" id="A0A3M8CVV1"/>
<dbReference type="RefSeq" id="WP_122921325.1">
    <property type="nucleotide sequence ID" value="NZ_RHHQ01000027.1"/>
</dbReference>
<organism evidence="1 2">
    <name type="scientific">Brevibacillus fluminis</name>
    <dbReference type="NCBI Taxonomy" id="511487"/>
    <lineage>
        <taxon>Bacteria</taxon>
        <taxon>Bacillati</taxon>
        <taxon>Bacillota</taxon>
        <taxon>Bacilli</taxon>
        <taxon>Bacillales</taxon>
        <taxon>Paenibacillaceae</taxon>
        <taxon>Brevibacillus</taxon>
    </lineage>
</organism>
<dbReference type="EMBL" id="RHHQ01000027">
    <property type="protein sequence ID" value="RNB79748.1"/>
    <property type="molecule type" value="Genomic_DNA"/>
</dbReference>
<proteinExistence type="predicted"/>
<name>A0A3M8CVV1_9BACL</name>
<keyword evidence="2" id="KW-1185">Reference proteome</keyword>
<dbReference type="InterPro" id="IPR046902">
    <property type="entry name" value="ABC-3C_MC4"/>
</dbReference>
<protein>
    <submittedName>
        <fullName evidence="1">Uncharacterized protein</fullName>
    </submittedName>
</protein>
<accession>A0A3M8CVV1</accession>
<dbReference type="OrthoDB" id="3637315at2"/>
<evidence type="ECO:0000313" key="2">
    <source>
        <dbReference type="Proteomes" id="UP000271031"/>
    </source>
</evidence>
<reference evidence="1 2" key="1">
    <citation type="submission" date="2018-10" db="EMBL/GenBank/DDBJ databases">
        <title>Phylogenomics of Brevibacillus.</title>
        <authorList>
            <person name="Dunlap C."/>
        </authorList>
    </citation>
    <scope>NUCLEOTIDE SEQUENCE [LARGE SCALE GENOMIC DNA]</scope>
    <source>
        <strain evidence="1 2">JCM 15716</strain>
    </source>
</reference>
<dbReference type="Proteomes" id="UP000271031">
    <property type="component" value="Unassembled WGS sequence"/>
</dbReference>
<evidence type="ECO:0000313" key="1">
    <source>
        <dbReference type="EMBL" id="RNB79748.1"/>
    </source>
</evidence>
<dbReference type="Pfam" id="PF20290">
    <property type="entry name" value="MC4"/>
    <property type="match status" value="1"/>
</dbReference>